<name>A0A1W1XIZ0_9BACT</name>
<organism evidence="8 9">
    <name type="scientific">Desulfacinum hydrothermale DSM 13146</name>
    <dbReference type="NCBI Taxonomy" id="1121390"/>
    <lineage>
        <taxon>Bacteria</taxon>
        <taxon>Pseudomonadati</taxon>
        <taxon>Thermodesulfobacteriota</taxon>
        <taxon>Syntrophobacteria</taxon>
        <taxon>Syntrophobacterales</taxon>
        <taxon>Syntrophobacteraceae</taxon>
        <taxon>Desulfacinum</taxon>
    </lineage>
</organism>
<keyword evidence="4 7" id="KW-0812">Transmembrane</keyword>
<comment type="subcellular location">
    <subcellularLocation>
        <location evidence="1">Membrane</location>
        <topology evidence="1">Multi-pass membrane protein</topology>
    </subcellularLocation>
</comment>
<feature type="transmembrane region" description="Helical" evidence="7">
    <location>
        <begin position="166"/>
        <end position="183"/>
    </location>
</feature>
<dbReference type="AlphaFoldDB" id="A0A1W1XIZ0"/>
<feature type="transmembrane region" description="Helical" evidence="7">
    <location>
        <begin position="402"/>
        <end position="422"/>
    </location>
</feature>
<feature type="transmembrane region" description="Helical" evidence="7">
    <location>
        <begin position="93"/>
        <end position="118"/>
    </location>
</feature>
<evidence type="ECO:0000313" key="8">
    <source>
        <dbReference type="EMBL" id="SMC23946.1"/>
    </source>
</evidence>
<accession>A0A1W1XIZ0</accession>
<feature type="transmembrane region" description="Helical" evidence="7">
    <location>
        <begin position="234"/>
        <end position="253"/>
    </location>
</feature>
<dbReference type="GO" id="GO:0042907">
    <property type="term" value="F:xanthine transmembrane transporter activity"/>
    <property type="evidence" value="ECO:0007669"/>
    <property type="project" value="TreeGrafter"/>
</dbReference>
<dbReference type="RefSeq" id="WP_084057623.1">
    <property type="nucleotide sequence ID" value="NZ_FWXF01000009.1"/>
</dbReference>
<keyword evidence="5 7" id="KW-1133">Transmembrane helix</keyword>
<feature type="transmembrane region" description="Helical" evidence="7">
    <location>
        <begin position="20"/>
        <end position="41"/>
    </location>
</feature>
<evidence type="ECO:0000313" key="9">
    <source>
        <dbReference type="Proteomes" id="UP000192783"/>
    </source>
</evidence>
<keyword evidence="6 7" id="KW-0472">Membrane</keyword>
<dbReference type="PANTHER" id="PTHR42810">
    <property type="entry name" value="PURINE PERMEASE C1399.01C-RELATED"/>
    <property type="match status" value="1"/>
</dbReference>
<feature type="transmembrane region" description="Helical" evidence="7">
    <location>
        <begin position="317"/>
        <end position="338"/>
    </location>
</feature>
<sequence length="436" mass="45564">MAQPGYLYDLDEHPPLLHALLYGLQWAMIVFPALIVTGKIAAQGYHLSTAEQVRFLQLTLLTAGFFTGLQTLFGHRYPLFEGPSTANLLTYISLAPLGLQAVQGGASLAALSLVIVVAAGLTRHLLRLFTANVIAVILMLIALALLPHLIPAMVGASSPEGGGGDGGVLAMSLGLTLLMAYLGHRLRGLWKTFSLAMGMAVGTALFGLWGKASLTPLRTAHWIAIPSPWLPESPAWNLSAFLAFLVTYVAILVNSVGSVQGMSAITTGAAVETRLKRGLFFNGISGICCGLLGLVGTVCYSTGPGVVLASRVASRYALTYCGLLLVLAAFIPKFTALLALPPPAVVAAAMVVAMGGQVGAGISLICQKGPLESRDYFIVGIPLLVGTMAAFLPVGFVRSLPGLARVIMGNGLVMGIFLVLLLEHVLIPARQGEQTS</sequence>
<keyword evidence="3" id="KW-0813">Transport</keyword>
<dbReference type="GO" id="GO:0005886">
    <property type="term" value="C:plasma membrane"/>
    <property type="evidence" value="ECO:0007669"/>
    <property type="project" value="TreeGrafter"/>
</dbReference>
<evidence type="ECO:0000256" key="2">
    <source>
        <dbReference type="ARBA" id="ARBA00008821"/>
    </source>
</evidence>
<gene>
    <name evidence="8" type="ORF">SAMN02746041_01881</name>
</gene>
<feature type="transmembrane region" description="Helical" evidence="7">
    <location>
        <begin position="53"/>
        <end position="73"/>
    </location>
</feature>
<evidence type="ECO:0000256" key="6">
    <source>
        <dbReference type="ARBA" id="ARBA00023136"/>
    </source>
</evidence>
<dbReference type="PANTHER" id="PTHR42810:SF1">
    <property type="entry name" value="PURINE PERMEASE YWDJ-RELATED"/>
    <property type="match status" value="1"/>
</dbReference>
<dbReference type="STRING" id="1121390.SAMN02746041_01881"/>
<evidence type="ECO:0000256" key="1">
    <source>
        <dbReference type="ARBA" id="ARBA00004141"/>
    </source>
</evidence>
<evidence type="ECO:0000256" key="5">
    <source>
        <dbReference type="ARBA" id="ARBA00022989"/>
    </source>
</evidence>
<feature type="transmembrane region" description="Helical" evidence="7">
    <location>
        <begin position="376"/>
        <end position="396"/>
    </location>
</feature>
<dbReference type="EMBL" id="FWXF01000009">
    <property type="protein sequence ID" value="SMC23946.1"/>
    <property type="molecule type" value="Genomic_DNA"/>
</dbReference>
<evidence type="ECO:0000256" key="3">
    <source>
        <dbReference type="ARBA" id="ARBA00022448"/>
    </source>
</evidence>
<evidence type="ECO:0000256" key="7">
    <source>
        <dbReference type="SAM" id="Phobius"/>
    </source>
</evidence>
<evidence type="ECO:0000256" key="4">
    <source>
        <dbReference type="ARBA" id="ARBA00022692"/>
    </source>
</evidence>
<feature type="transmembrane region" description="Helical" evidence="7">
    <location>
        <begin position="344"/>
        <end position="364"/>
    </location>
</feature>
<feature type="transmembrane region" description="Helical" evidence="7">
    <location>
        <begin position="195"/>
        <end position="214"/>
    </location>
</feature>
<feature type="transmembrane region" description="Helical" evidence="7">
    <location>
        <begin position="125"/>
        <end position="146"/>
    </location>
</feature>
<dbReference type="Proteomes" id="UP000192783">
    <property type="component" value="Unassembled WGS sequence"/>
</dbReference>
<reference evidence="8 9" key="1">
    <citation type="submission" date="2017-04" db="EMBL/GenBank/DDBJ databases">
        <authorList>
            <person name="Afonso C.L."/>
            <person name="Miller P.J."/>
            <person name="Scott M.A."/>
            <person name="Spackman E."/>
            <person name="Goraichik I."/>
            <person name="Dimitrov K.M."/>
            <person name="Suarez D.L."/>
            <person name="Swayne D.E."/>
        </authorList>
    </citation>
    <scope>NUCLEOTIDE SEQUENCE [LARGE SCALE GENOMIC DNA]</scope>
    <source>
        <strain evidence="8 9">DSM 13146</strain>
    </source>
</reference>
<dbReference type="InterPro" id="IPR006043">
    <property type="entry name" value="NCS2"/>
</dbReference>
<dbReference type="OrthoDB" id="9805749at2"/>
<dbReference type="NCBIfam" id="NF037981">
    <property type="entry name" value="NCS2_1"/>
    <property type="match status" value="1"/>
</dbReference>
<proteinExistence type="inferred from homology"/>
<comment type="similarity">
    <text evidence="2">Belongs to the nucleobase:cation symporter-2 (NCS2) (TC 2.A.40) family.</text>
</comment>
<dbReference type="Pfam" id="PF00860">
    <property type="entry name" value="Xan_ur_permease"/>
    <property type="match status" value="1"/>
</dbReference>
<keyword evidence="9" id="KW-1185">Reference proteome</keyword>
<protein>
    <submittedName>
        <fullName evidence="8">Permease family protein</fullName>
    </submittedName>
</protein>